<gene>
    <name evidence="1" type="ORF">LCGC14_1195430</name>
</gene>
<dbReference type="AlphaFoldDB" id="A0A0F9M5U6"/>
<reference evidence="1" key="1">
    <citation type="journal article" date="2015" name="Nature">
        <title>Complex archaea that bridge the gap between prokaryotes and eukaryotes.</title>
        <authorList>
            <person name="Spang A."/>
            <person name="Saw J.H."/>
            <person name="Jorgensen S.L."/>
            <person name="Zaremba-Niedzwiedzka K."/>
            <person name="Martijn J."/>
            <person name="Lind A.E."/>
            <person name="van Eijk R."/>
            <person name="Schleper C."/>
            <person name="Guy L."/>
            <person name="Ettema T.J."/>
        </authorList>
    </citation>
    <scope>NUCLEOTIDE SEQUENCE</scope>
</reference>
<name>A0A0F9M5U6_9ZZZZ</name>
<accession>A0A0F9M5U6</accession>
<organism evidence="1">
    <name type="scientific">marine sediment metagenome</name>
    <dbReference type="NCBI Taxonomy" id="412755"/>
    <lineage>
        <taxon>unclassified sequences</taxon>
        <taxon>metagenomes</taxon>
        <taxon>ecological metagenomes</taxon>
    </lineage>
</organism>
<sequence>MNGIIVERFKKLLAERRSDVYDLTFQGWHVPVFYGMLRLAASRPDLASSPAKDFIAQASWWCEQKFRQWGLTPEEIEYLKEMENDEGFLP</sequence>
<protein>
    <submittedName>
        <fullName evidence="1">Uncharacterized protein</fullName>
    </submittedName>
</protein>
<comment type="caution">
    <text evidence="1">The sequence shown here is derived from an EMBL/GenBank/DDBJ whole genome shotgun (WGS) entry which is preliminary data.</text>
</comment>
<dbReference type="EMBL" id="LAZR01006101">
    <property type="protein sequence ID" value="KKM94731.1"/>
    <property type="molecule type" value="Genomic_DNA"/>
</dbReference>
<proteinExistence type="predicted"/>
<evidence type="ECO:0000313" key="1">
    <source>
        <dbReference type="EMBL" id="KKM94731.1"/>
    </source>
</evidence>